<reference evidence="1 2" key="1">
    <citation type="submission" date="2021-03" db="EMBL/GenBank/DDBJ databases">
        <title>Novel species identification of genus Shewanella.</title>
        <authorList>
            <person name="Liu G."/>
            <person name="Zhang Q."/>
        </authorList>
    </citation>
    <scope>NUCLEOTIDE SEQUENCE [LARGE SCALE GENOMIC DNA]</scope>
    <source>
        <strain evidence="1 2">FJAT-51800</strain>
    </source>
</reference>
<dbReference type="PANTHER" id="PTHR33973">
    <property type="entry name" value="OS07G0153300 PROTEIN"/>
    <property type="match status" value="1"/>
</dbReference>
<evidence type="ECO:0000313" key="1">
    <source>
        <dbReference type="EMBL" id="QSX34572.1"/>
    </source>
</evidence>
<evidence type="ECO:0000313" key="2">
    <source>
        <dbReference type="Proteomes" id="UP000662770"/>
    </source>
</evidence>
<dbReference type="Proteomes" id="UP000662770">
    <property type="component" value="Chromosome"/>
</dbReference>
<gene>
    <name evidence="1" type="ORF">JYB87_04800</name>
</gene>
<accession>A0ABX7QSX6</accession>
<dbReference type="Pfam" id="PF07103">
    <property type="entry name" value="DUF1365"/>
    <property type="match status" value="1"/>
</dbReference>
<keyword evidence="2" id="KW-1185">Reference proteome</keyword>
<name>A0ABX7QSX6_9GAMM</name>
<dbReference type="InterPro" id="IPR010775">
    <property type="entry name" value="DUF1365"/>
</dbReference>
<dbReference type="EMBL" id="CP071503">
    <property type="protein sequence ID" value="QSX34572.1"/>
    <property type="molecule type" value="Genomic_DNA"/>
</dbReference>
<dbReference type="PANTHER" id="PTHR33973:SF4">
    <property type="entry name" value="OS07G0153300 PROTEIN"/>
    <property type="match status" value="1"/>
</dbReference>
<dbReference type="RefSeq" id="WP_207355772.1">
    <property type="nucleotide sequence ID" value="NZ_CP071503.1"/>
</dbReference>
<proteinExistence type="predicted"/>
<sequence>MSSFNSGIYYGDVLHKRTETVEHQFRYPFALVLLDLDELEQLERLGGWFGPQRWRPLSFNPQHHLDGGTMPLKQRVQQRVAELGGDAGNRVMYAGQLSHFGVYFSPVNFFYCYQDDALNCILAEVSNTPWNERHYYLIDAQQSALTPKAFHVSPFMDCAMQYRWQFNHPAEQLNFAISNLRPNSGKASFRAAMQLQRQSFTASNIRRYGLRYPLMTLRIAWLIYWQALKLWWKKVPFVPHPNTLKSQENPHATKRD</sequence>
<protein>
    <submittedName>
        <fullName evidence="1">DUF1365 domain-containing protein</fullName>
    </submittedName>
</protein>
<organism evidence="1 2">
    <name type="scientific">Shewanella avicenniae</name>
    <dbReference type="NCBI Taxonomy" id="2814294"/>
    <lineage>
        <taxon>Bacteria</taxon>
        <taxon>Pseudomonadati</taxon>
        <taxon>Pseudomonadota</taxon>
        <taxon>Gammaproteobacteria</taxon>
        <taxon>Alteromonadales</taxon>
        <taxon>Shewanellaceae</taxon>
        <taxon>Shewanella</taxon>
    </lineage>
</organism>